<dbReference type="AlphaFoldDB" id="A0A3B1AZX4"/>
<dbReference type="EMBL" id="UOFY01000015">
    <property type="protein sequence ID" value="VAX07371.1"/>
    <property type="molecule type" value="Genomic_DNA"/>
</dbReference>
<reference evidence="2" key="1">
    <citation type="submission" date="2018-06" db="EMBL/GenBank/DDBJ databases">
        <authorList>
            <person name="Zhirakovskaya E."/>
        </authorList>
    </citation>
    <scope>NUCLEOTIDE SEQUENCE</scope>
</reference>
<dbReference type="PANTHER" id="PTHR21366:SF22">
    <property type="entry name" value="VOC DOMAIN-CONTAINING PROTEIN"/>
    <property type="match status" value="1"/>
</dbReference>
<sequence>MFKIESILHSSVIVNDTSIALKFYQGVLGLECDPARPDLGYPGAWLNLGSQQIHLLELANPDPVDGRPQHGGRDRHTAFAVDSVDELVMMLAQQGINYTLSRSSRRALFCRDPDGNALEFIEM</sequence>
<keyword evidence="2" id="KW-0560">Oxidoreductase</keyword>
<evidence type="ECO:0000259" key="1">
    <source>
        <dbReference type="PROSITE" id="PS51819"/>
    </source>
</evidence>
<feature type="domain" description="VOC" evidence="1">
    <location>
        <begin position="6"/>
        <end position="123"/>
    </location>
</feature>
<name>A0A3B1AZX4_9ZZZZ</name>
<gene>
    <name evidence="2" type="ORF">MNBD_GAMMA25-2653</name>
</gene>
<dbReference type="GO" id="GO:0051213">
    <property type="term" value="F:dioxygenase activity"/>
    <property type="evidence" value="ECO:0007669"/>
    <property type="project" value="UniProtKB-KW"/>
</dbReference>
<dbReference type="Gene3D" id="3.10.180.10">
    <property type="entry name" value="2,3-Dihydroxybiphenyl 1,2-Dioxygenase, domain 1"/>
    <property type="match status" value="1"/>
</dbReference>
<dbReference type="PANTHER" id="PTHR21366">
    <property type="entry name" value="GLYOXALASE FAMILY PROTEIN"/>
    <property type="match status" value="1"/>
</dbReference>
<organism evidence="2">
    <name type="scientific">hydrothermal vent metagenome</name>
    <dbReference type="NCBI Taxonomy" id="652676"/>
    <lineage>
        <taxon>unclassified sequences</taxon>
        <taxon>metagenomes</taxon>
        <taxon>ecological metagenomes</taxon>
    </lineage>
</organism>
<dbReference type="SUPFAM" id="SSF54593">
    <property type="entry name" value="Glyoxalase/Bleomycin resistance protein/Dihydroxybiphenyl dioxygenase"/>
    <property type="match status" value="1"/>
</dbReference>
<proteinExistence type="predicted"/>
<dbReference type="InterPro" id="IPR029068">
    <property type="entry name" value="Glyas_Bleomycin-R_OHBP_Dase"/>
</dbReference>
<keyword evidence="2" id="KW-0223">Dioxygenase</keyword>
<dbReference type="PROSITE" id="PS51819">
    <property type="entry name" value="VOC"/>
    <property type="match status" value="1"/>
</dbReference>
<protein>
    <submittedName>
        <fullName evidence="2">Glyoxalase/bleomycin resistance protein/dioxygenase</fullName>
    </submittedName>
</protein>
<dbReference type="InterPro" id="IPR037523">
    <property type="entry name" value="VOC_core"/>
</dbReference>
<dbReference type="Pfam" id="PF00903">
    <property type="entry name" value="Glyoxalase"/>
    <property type="match status" value="1"/>
</dbReference>
<dbReference type="InterPro" id="IPR004360">
    <property type="entry name" value="Glyas_Fos-R_dOase_dom"/>
</dbReference>
<evidence type="ECO:0000313" key="2">
    <source>
        <dbReference type="EMBL" id="VAX07371.1"/>
    </source>
</evidence>
<accession>A0A3B1AZX4</accession>
<dbReference type="InterPro" id="IPR050383">
    <property type="entry name" value="GlyoxalaseI/FosfomycinResist"/>
</dbReference>